<dbReference type="VEuPathDB" id="FungiDB:PV08_06828"/>
<name>A0A0D1ZMM3_9EURO</name>
<reference evidence="3 4" key="1">
    <citation type="submission" date="2015-01" db="EMBL/GenBank/DDBJ databases">
        <title>The Genome Sequence of Exophiala spinifera CBS89968.</title>
        <authorList>
            <consortium name="The Broad Institute Genomics Platform"/>
            <person name="Cuomo C."/>
            <person name="de Hoog S."/>
            <person name="Gorbushina A."/>
            <person name="Stielow B."/>
            <person name="Teixiera M."/>
            <person name="Abouelleil A."/>
            <person name="Chapman S.B."/>
            <person name="Priest M."/>
            <person name="Young S.K."/>
            <person name="Wortman J."/>
            <person name="Nusbaum C."/>
            <person name="Birren B."/>
        </authorList>
    </citation>
    <scope>NUCLEOTIDE SEQUENCE [LARGE SCALE GENOMIC DNA]</scope>
    <source>
        <strain evidence="3 4">CBS 89968</strain>
    </source>
</reference>
<dbReference type="OrthoDB" id="5407715at2759"/>
<evidence type="ECO:0000313" key="4">
    <source>
        <dbReference type="Proteomes" id="UP000053328"/>
    </source>
</evidence>
<dbReference type="GO" id="GO:0016491">
    <property type="term" value="F:oxidoreductase activity"/>
    <property type="evidence" value="ECO:0007669"/>
    <property type="project" value="TreeGrafter"/>
</dbReference>
<dbReference type="InterPro" id="IPR051397">
    <property type="entry name" value="Zn-ADH-like_protein"/>
</dbReference>
<dbReference type="InterPro" id="IPR011032">
    <property type="entry name" value="GroES-like_sf"/>
</dbReference>
<dbReference type="Gene3D" id="3.90.180.10">
    <property type="entry name" value="Medium-chain alcohol dehydrogenases, catalytic domain"/>
    <property type="match status" value="1"/>
</dbReference>
<dbReference type="EMBL" id="KN847496">
    <property type="protein sequence ID" value="KIW14047.1"/>
    <property type="molecule type" value="Genomic_DNA"/>
</dbReference>
<evidence type="ECO:0000259" key="2">
    <source>
        <dbReference type="Pfam" id="PF08240"/>
    </source>
</evidence>
<dbReference type="PANTHER" id="PTHR43677">
    <property type="entry name" value="SHORT-CHAIN DEHYDROGENASE/REDUCTASE"/>
    <property type="match status" value="1"/>
</dbReference>
<organism evidence="3 4">
    <name type="scientific">Exophiala spinifera</name>
    <dbReference type="NCBI Taxonomy" id="91928"/>
    <lineage>
        <taxon>Eukaryota</taxon>
        <taxon>Fungi</taxon>
        <taxon>Dikarya</taxon>
        <taxon>Ascomycota</taxon>
        <taxon>Pezizomycotina</taxon>
        <taxon>Eurotiomycetes</taxon>
        <taxon>Chaetothyriomycetidae</taxon>
        <taxon>Chaetothyriales</taxon>
        <taxon>Herpotrichiellaceae</taxon>
        <taxon>Exophiala</taxon>
    </lineage>
</organism>
<dbReference type="GeneID" id="27333911"/>
<dbReference type="GO" id="GO:0005739">
    <property type="term" value="C:mitochondrion"/>
    <property type="evidence" value="ECO:0007669"/>
    <property type="project" value="TreeGrafter"/>
</dbReference>
<dbReference type="SUPFAM" id="SSF50129">
    <property type="entry name" value="GroES-like"/>
    <property type="match status" value="1"/>
</dbReference>
<dbReference type="Gene3D" id="3.40.50.720">
    <property type="entry name" value="NAD(P)-binding Rossmann-like Domain"/>
    <property type="match status" value="1"/>
</dbReference>
<evidence type="ECO:0008006" key="5">
    <source>
        <dbReference type="Google" id="ProtNLM"/>
    </source>
</evidence>
<evidence type="ECO:0000259" key="1">
    <source>
        <dbReference type="Pfam" id="PF00107"/>
    </source>
</evidence>
<dbReference type="InterPro" id="IPR036291">
    <property type="entry name" value="NAD(P)-bd_dom_sf"/>
</dbReference>
<evidence type="ECO:0000313" key="3">
    <source>
        <dbReference type="EMBL" id="KIW14047.1"/>
    </source>
</evidence>
<dbReference type="AlphaFoldDB" id="A0A0D1ZMM3"/>
<gene>
    <name evidence="3" type="ORF">PV08_06828</name>
</gene>
<feature type="domain" description="Alcohol dehydrogenase-like C-terminal" evidence="1">
    <location>
        <begin position="201"/>
        <end position="330"/>
    </location>
</feature>
<sequence>MATGDLPKTHRALVQRVYAQPLQVETLPTPQPTPGSAVVKIIVANVVGYMKNIYNGARKYSYPTPLVAGTSAIGRVAAVGEDAVSLKPGQLVFVDCTIRGRDDPGAIILSGIVDGSTEASRKLMRDAWRDSTYAEYARAPLENCFPINEDLLCANPADGGLGYDIARISYISALLVPYGGLRDVRLEPGETVIIAPATGGFGGAAVLVALAMGARVIAMGRNTDVLAKLEGLSPRVKTVKITGSQEEEVAALQKFGLADAYFDISPREAQGATYFKSAILSLRHAGRVSYMGGFLEDVPIPLRLLMRKDIKLHGKWMYSPDDVRSLVKMVEIGLLDLGAGSGISITGEFTLECWQEAFDVAANNATIGQITLIKP</sequence>
<dbReference type="STRING" id="91928.A0A0D1ZMM3"/>
<dbReference type="InterPro" id="IPR013154">
    <property type="entry name" value="ADH-like_N"/>
</dbReference>
<dbReference type="Proteomes" id="UP000053328">
    <property type="component" value="Unassembled WGS sequence"/>
</dbReference>
<protein>
    <recommendedName>
        <fullName evidence="5">Alcohol dehydrogenase-like C-terminal domain-containing protein</fullName>
    </recommendedName>
</protein>
<proteinExistence type="predicted"/>
<dbReference type="RefSeq" id="XP_016234263.1">
    <property type="nucleotide sequence ID" value="XM_016381161.1"/>
</dbReference>
<dbReference type="PANTHER" id="PTHR43677:SF4">
    <property type="entry name" value="QUINONE OXIDOREDUCTASE-LIKE PROTEIN 2"/>
    <property type="match status" value="1"/>
</dbReference>
<dbReference type="HOGENOM" id="CLU_026673_0_0_1"/>
<feature type="domain" description="Alcohol dehydrogenase-like N-terminal" evidence="2">
    <location>
        <begin position="34"/>
        <end position="148"/>
    </location>
</feature>
<dbReference type="SUPFAM" id="SSF51735">
    <property type="entry name" value="NAD(P)-binding Rossmann-fold domains"/>
    <property type="match status" value="1"/>
</dbReference>
<dbReference type="InterPro" id="IPR013149">
    <property type="entry name" value="ADH-like_C"/>
</dbReference>
<dbReference type="Pfam" id="PF00107">
    <property type="entry name" value="ADH_zinc_N"/>
    <property type="match status" value="1"/>
</dbReference>
<accession>A0A0D1ZMM3</accession>
<dbReference type="Pfam" id="PF08240">
    <property type="entry name" value="ADH_N"/>
    <property type="match status" value="1"/>
</dbReference>
<keyword evidence="4" id="KW-1185">Reference proteome</keyword>